<comment type="caution">
    <text evidence="1">The sequence shown here is derived from an EMBL/GenBank/DDBJ whole genome shotgun (WGS) entry which is preliminary data.</text>
</comment>
<reference evidence="1" key="1">
    <citation type="submission" date="2023-03" db="EMBL/GenBank/DDBJ databases">
        <title>Massive genome expansion in bonnet fungi (Mycena s.s.) driven by repeated elements and novel gene families across ecological guilds.</title>
        <authorList>
            <consortium name="Lawrence Berkeley National Laboratory"/>
            <person name="Harder C.B."/>
            <person name="Miyauchi S."/>
            <person name="Viragh M."/>
            <person name="Kuo A."/>
            <person name="Thoen E."/>
            <person name="Andreopoulos B."/>
            <person name="Lu D."/>
            <person name="Skrede I."/>
            <person name="Drula E."/>
            <person name="Henrissat B."/>
            <person name="Morin E."/>
            <person name="Kohler A."/>
            <person name="Barry K."/>
            <person name="LaButti K."/>
            <person name="Morin E."/>
            <person name="Salamov A."/>
            <person name="Lipzen A."/>
            <person name="Mereny Z."/>
            <person name="Hegedus B."/>
            <person name="Baldrian P."/>
            <person name="Stursova M."/>
            <person name="Weitz H."/>
            <person name="Taylor A."/>
            <person name="Grigoriev I.V."/>
            <person name="Nagy L.G."/>
            <person name="Martin F."/>
            <person name="Kauserud H."/>
        </authorList>
    </citation>
    <scope>NUCLEOTIDE SEQUENCE</scope>
    <source>
        <strain evidence="1">CBHHK182m</strain>
    </source>
</reference>
<evidence type="ECO:0000313" key="2">
    <source>
        <dbReference type="Proteomes" id="UP001215598"/>
    </source>
</evidence>
<gene>
    <name evidence="1" type="ORF">B0H16DRAFT_1747080</name>
</gene>
<dbReference type="EMBL" id="JARKIB010000466">
    <property type="protein sequence ID" value="KAJ7705771.1"/>
    <property type="molecule type" value="Genomic_DNA"/>
</dbReference>
<evidence type="ECO:0000313" key="1">
    <source>
        <dbReference type="EMBL" id="KAJ7705771.1"/>
    </source>
</evidence>
<protein>
    <submittedName>
        <fullName evidence="1">Uncharacterized protein</fullName>
    </submittedName>
</protein>
<name>A0AAD7GUZ7_9AGAR</name>
<accession>A0AAD7GUZ7</accession>
<proteinExistence type="predicted"/>
<dbReference type="AlphaFoldDB" id="A0AAD7GUZ7"/>
<dbReference type="Proteomes" id="UP001215598">
    <property type="component" value="Unassembled WGS sequence"/>
</dbReference>
<keyword evidence="2" id="KW-1185">Reference proteome</keyword>
<organism evidence="1 2">
    <name type="scientific">Mycena metata</name>
    <dbReference type="NCBI Taxonomy" id="1033252"/>
    <lineage>
        <taxon>Eukaryota</taxon>
        <taxon>Fungi</taxon>
        <taxon>Dikarya</taxon>
        <taxon>Basidiomycota</taxon>
        <taxon>Agaricomycotina</taxon>
        <taxon>Agaricomycetes</taxon>
        <taxon>Agaricomycetidae</taxon>
        <taxon>Agaricales</taxon>
        <taxon>Marasmiineae</taxon>
        <taxon>Mycenaceae</taxon>
        <taxon>Mycena</taxon>
    </lineage>
</organism>
<sequence length="209" mass="22997">MDEFYDKEGAANKLEAEGRERRCLAADTSTATLQHLADPELEASIITESGACRKTWKLCVPCEEDDALDEVVFGVQGVLTNVNLVPIAVGKMEPKQAIRLAQRVEISGLGTPTFEEALGKLESAHDRIVQHFCGQDLGKLERQNSKFGCALSCSNRLFTMRADHPTEQGTEFEAGVDPLGSLEKLTTKDLFHGPDNVVKYFRRATDPKS</sequence>